<name>A0A0A9EB82_ARUDO</name>
<sequence length="72" mass="7994">MPAVEMARPQPCYSGWPRWWWWFSSSTPPPPALVTVAVAWVGGHGSLHLHLVSPIPYPLPLHALCLDVVVDL</sequence>
<protein>
    <submittedName>
        <fullName evidence="1">Uncharacterized protein</fullName>
    </submittedName>
</protein>
<dbReference type="AlphaFoldDB" id="A0A0A9EB82"/>
<accession>A0A0A9EB82</accession>
<evidence type="ECO:0000313" key="1">
    <source>
        <dbReference type="EMBL" id="JAD95160.1"/>
    </source>
</evidence>
<proteinExistence type="predicted"/>
<organism evidence="1">
    <name type="scientific">Arundo donax</name>
    <name type="common">Giant reed</name>
    <name type="synonym">Donax arundinaceus</name>
    <dbReference type="NCBI Taxonomy" id="35708"/>
    <lineage>
        <taxon>Eukaryota</taxon>
        <taxon>Viridiplantae</taxon>
        <taxon>Streptophyta</taxon>
        <taxon>Embryophyta</taxon>
        <taxon>Tracheophyta</taxon>
        <taxon>Spermatophyta</taxon>
        <taxon>Magnoliopsida</taxon>
        <taxon>Liliopsida</taxon>
        <taxon>Poales</taxon>
        <taxon>Poaceae</taxon>
        <taxon>PACMAD clade</taxon>
        <taxon>Arundinoideae</taxon>
        <taxon>Arundineae</taxon>
        <taxon>Arundo</taxon>
    </lineage>
</organism>
<reference evidence="1" key="1">
    <citation type="submission" date="2014-09" db="EMBL/GenBank/DDBJ databases">
        <authorList>
            <person name="Magalhaes I.L.F."/>
            <person name="Oliveira U."/>
            <person name="Santos F.R."/>
            <person name="Vidigal T.H.D.A."/>
            <person name="Brescovit A.D."/>
            <person name="Santos A.J."/>
        </authorList>
    </citation>
    <scope>NUCLEOTIDE SEQUENCE</scope>
    <source>
        <tissue evidence="1">Shoot tissue taken approximately 20 cm above the soil surface</tissue>
    </source>
</reference>
<dbReference type="EMBL" id="GBRH01202735">
    <property type="protein sequence ID" value="JAD95160.1"/>
    <property type="molecule type" value="Transcribed_RNA"/>
</dbReference>
<reference evidence="1" key="2">
    <citation type="journal article" date="2015" name="Data Brief">
        <title>Shoot transcriptome of the giant reed, Arundo donax.</title>
        <authorList>
            <person name="Barrero R.A."/>
            <person name="Guerrero F.D."/>
            <person name="Moolhuijzen P."/>
            <person name="Goolsby J.A."/>
            <person name="Tidwell J."/>
            <person name="Bellgard S.E."/>
            <person name="Bellgard M.I."/>
        </authorList>
    </citation>
    <scope>NUCLEOTIDE SEQUENCE</scope>
    <source>
        <tissue evidence="1">Shoot tissue taken approximately 20 cm above the soil surface</tissue>
    </source>
</reference>